<organism evidence="2 3">
    <name type="scientific">Xanthomonas citri pv. citri</name>
    <dbReference type="NCBI Taxonomy" id="611301"/>
    <lineage>
        <taxon>Bacteria</taxon>
        <taxon>Pseudomonadati</taxon>
        <taxon>Pseudomonadota</taxon>
        <taxon>Gammaproteobacteria</taxon>
        <taxon>Lysobacterales</taxon>
        <taxon>Lysobacteraceae</taxon>
        <taxon>Xanthomonas</taxon>
    </lineage>
</organism>
<evidence type="ECO:0000256" key="1">
    <source>
        <dbReference type="SAM" id="Phobius"/>
    </source>
</evidence>
<accession>A0A0U5FEA1</accession>
<comment type="caution">
    <text evidence="2">The sequence shown here is derived from an EMBL/GenBank/DDBJ whole genome shotgun (WGS) entry which is preliminary data.</text>
</comment>
<keyword evidence="3" id="KW-1185">Reference proteome</keyword>
<keyword evidence="1" id="KW-0472">Membrane</keyword>
<evidence type="ECO:0000313" key="3">
    <source>
        <dbReference type="Proteomes" id="UP000052230"/>
    </source>
</evidence>
<keyword evidence="1" id="KW-1133">Transmembrane helix</keyword>
<dbReference type="EMBL" id="CCXZ01000123">
    <property type="protein sequence ID" value="CEG16142.1"/>
    <property type="molecule type" value="Genomic_DNA"/>
</dbReference>
<feature type="transmembrane region" description="Helical" evidence="1">
    <location>
        <begin position="21"/>
        <end position="43"/>
    </location>
</feature>
<gene>
    <name evidence="2" type="ORF">XAC3562_300030</name>
</gene>
<dbReference type="AlphaFoldDB" id="A0A0U5FEA1"/>
<protein>
    <submittedName>
        <fullName evidence="2">Uncharacterized protein</fullName>
    </submittedName>
</protein>
<reference evidence="2 3" key="1">
    <citation type="submission" date="2014-09" db="EMBL/GenBank/DDBJ databases">
        <authorList>
            <person name="Regsiter A."/>
        </authorList>
    </citation>
    <scope>NUCLEOTIDE SEQUENCE [LARGE SCALE GENOMIC DNA]</scope>
</reference>
<proteinExistence type="predicted"/>
<name>A0A0U5FEA1_XANCI</name>
<keyword evidence="1" id="KW-0812">Transmembrane</keyword>
<evidence type="ECO:0000313" key="2">
    <source>
        <dbReference type="EMBL" id="CEG16142.1"/>
    </source>
</evidence>
<dbReference type="Proteomes" id="UP000052230">
    <property type="component" value="Unassembled WGS sequence"/>
</dbReference>
<sequence>MRQLRRSLPDRHQHKRLHKGGVLGSGLAGVGALAKIGAGWRLLAGWASVAMPGQCCRNEN</sequence>